<keyword evidence="4" id="KW-0378">Hydrolase</keyword>
<dbReference type="PANTHER" id="PTHR30591">
    <property type="entry name" value="RECBCD ENZYME SUBUNIT RECC"/>
    <property type="match status" value="1"/>
</dbReference>
<dbReference type="PANTHER" id="PTHR30591:SF1">
    <property type="entry name" value="RECBCD ENZYME SUBUNIT RECC"/>
    <property type="match status" value="1"/>
</dbReference>
<dbReference type="Pfam" id="PF12705">
    <property type="entry name" value="PDDEXK_1"/>
    <property type="match status" value="1"/>
</dbReference>
<evidence type="ECO:0000256" key="5">
    <source>
        <dbReference type="ARBA" id="ARBA00022806"/>
    </source>
</evidence>
<keyword evidence="5" id="KW-0347">Helicase</keyword>
<evidence type="ECO:0000256" key="2">
    <source>
        <dbReference type="ARBA" id="ARBA00022741"/>
    </source>
</evidence>
<evidence type="ECO:0000313" key="12">
    <source>
        <dbReference type="EMBL" id="HIU61778.1"/>
    </source>
</evidence>
<dbReference type="InterPro" id="IPR027417">
    <property type="entry name" value="P-loop_NTPase"/>
</dbReference>
<evidence type="ECO:0000256" key="6">
    <source>
        <dbReference type="ARBA" id="ARBA00022839"/>
    </source>
</evidence>
<keyword evidence="1" id="KW-0540">Nuclease</keyword>
<feature type="domain" description="PD-(D/E)XK endonuclease-like" evidence="10">
    <location>
        <begin position="721"/>
        <end position="1014"/>
    </location>
</feature>
<dbReference type="Proteomes" id="UP000824110">
    <property type="component" value="Unassembled WGS sequence"/>
</dbReference>
<dbReference type="GO" id="GO:0006281">
    <property type="term" value="P:DNA repair"/>
    <property type="evidence" value="ECO:0007669"/>
    <property type="project" value="UniProtKB-KW"/>
</dbReference>
<evidence type="ECO:0000259" key="10">
    <source>
        <dbReference type="Pfam" id="PF12705"/>
    </source>
</evidence>
<keyword evidence="3" id="KW-0227">DNA damage</keyword>
<dbReference type="Pfam" id="PF21445">
    <property type="entry name" value="ADDB_N"/>
    <property type="match status" value="1"/>
</dbReference>
<evidence type="ECO:0000256" key="1">
    <source>
        <dbReference type="ARBA" id="ARBA00022722"/>
    </source>
</evidence>
<protein>
    <submittedName>
        <fullName evidence="12">PD-(D/E)XK nuclease family protein</fullName>
    </submittedName>
</protein>
<dbReference type="InterPro" id="IPR011604">
    <property type="entry name" value="PDDEXK-like_dom_sf"/>
</dbReference>
<reference evidence="12" key="2">
    <citation type="journal article" date="2021" name="PeerJ">
        <title>Extensive microbial diversity within the chicken gut microbiome revealed by metagenomics and culture.</title>
        <authorList>
            <person name="Gilroy R."/>
            <person name="Ravi A."/>
            <person name="Getino M."/>
            <person name="Pursley I."/>
            <person name="Horton D.L."/>
            <person name="Alikhan N.F."/>
            <person name="Baker D."/>
            <person name="Gharbi K."/>
            <person name="Hall N."/>
            <person name="Watson M."/>
            <person name="Adriaenssens E.M."/>
            <person name="Foster-Nyarko E."/>
            <person name="Jarju S."/>
            <person name="Secka A."/>
            <person name="Antonio M."/>
            <person name="Oren A."/>
            <person name="Chaudhuri R.R."/>
            <person name="La Ragione R."/>
            <person name="Hildebrand F."/>
            <person name="Pallen M.J."/>
        </authorList>
    </citation>
    <scope>NUCLEOTIDE SEQUENCE</scope>
    <source>
        <strain evidence="12">CHK195-12923</strain>
    </source>
</reference>
<evidence type="ECO:0000256" key="9">
    <source>
        <dbReference type="ARBA" id="ARBA00023204"/>
    </source>
</evidence>
<dbReference type="GO" id="GO:0004386">
    <property type="term" value="F:helicase activity"/>
    <property type="evidence" value="ECO:0007669"/>
    <property type="project" value="UniProtKB-KW"/>
</dbReference>
<evidence type="ECO:0000256" key="4">
    <source>
        <dbReference type="ARBA" id="ARBA00022801"/>
    </source>
</evidence>
<organism evidence="12 13">
    <name type="scientific">Candidatus Coproplasma excrementigallinarum</name>
    <dbReference type="NCBI Taxonomy" id="2840747"/>
    <lineage>
        <taxon>Bacteria</taxon>
        <taxon>Bacillati</taxon>
        <taxon>Bacillota</taxon>
        <taxon>Clostridia</taxon>
        <taxon>Eubacteriales</taxon>
        <taxon>Candidatus Coproplasma</taxon>
    </lineage>
</organism>
<evidence type="ECO:0000256" key="7">
    <source>
        <dbReference type="ARBA" id="ARBA00022840"/>
    </source>
</evidence>
<proteinExistence type="predicted"/>
<reference evidence="12" key="1">
    <citation type="submission" date="2020-10" db="EMBL/GenBank/DDBJ databases">
        <authorList>
            <person name="Gilroy R."/>
        </authorList>
    </citation>
    <scope>NUCLEOTIDE SEQUENCE</scope>
    <source>
        <strain evidence="12">CHK195-12923</strain>
    </source>
</reference>
<keyword evidence="7" id="KW-0067">ATP-binding</keyword>
<accession>A0A9D1SJC2</accession>
<dbReference type="Gene3D" id="3.40.50.300">
    <property type="entry name" value="P-loop containing nucleotide triphosphate hydrolases"/>
    <property type="match status" value="3"/>
</dbReference>
<evidence type="ECO:0000259" key="11">
    <source>
        <dbReference type="Pfam" id="PF21445"/>
    </source>
</evidence>
<keyword evidence="8" id="KW-0238">DNA-binding</keyword>
<keyword evidence="2" id="KW-0547">Nucleotide-binding</keyword>
<evidence type="ECO:0000313" key="13">
    <source>
        <dbReference type="Proteomes" id="UP000824110"/>
    </source>
</evidence>
<dbReference type="InterPro" id="IPR049035">
    <property type="entry name" value="ADDB_N"/>
</dbReference>
<dbReference type="AlphaFoldDB" id="A0A9D1SJC2"/>
<evidence type="ECO:0000256" key="3">
    <source>
        <dbReference type="ARBA" id="ARBA00022763"/>
    </source>
</evidence>
<dbReference type="Gene3D" id="3.90.320.10">
    <property type="match status" value="1"/>
</dbReference>
<gene>
    <name evidence="12" type="ORF">IAB69_03925</name>
</gene>
<keyword evidence="6" id="KW-0269">Exonuclease</keyword>
<feature type="domain" description="ATP-dependent helicase/deoxyribonuclease subunit B N-terminal" evidence="11">
    <location>
        <begin position="30"/>
        <end position="211"/>
    </location>
</feature>
<dbReference type="GO" id="GO:0006310">
    <property type="term" value="P:DNA recombination"/>
    <property type="evidence" value="ECO:0007669"/>
    <property type="project" value="TreeGrafter"/>
</dbReference>
<dbReference type="SUPFAM" id="SSF52540">
    <property type="entry name" value="P-loop containing nucleoside triphosphate hydrolases"/>
    <property type="match status" value="1"/>
</dbReference>
<name>A0A9D1SJC2_9FIRM</name>
<dbReference type="GO" id="GO:0003677">
    <property type="term" value="F:DNA binding"/>
    <property type="evidence" value="ECO:0007669"/>
    <property type="project" value="UniProtKB-KW"/>
</dbReference>
<dbReference type="SUPFAM" id="SSF52980">
    <property type="entry name" value="Restriction endonuclease-like"/>
    <property type="match status" value="1"/>
</dbReference>
<sequence length="1046" mass="113368">MNISVIAPALKEALEELGRRVREAEKCKRRTVIFCEDRLTLVAERAVCAAVGGTFFTSVYTFARFLSSEYKTDGKLMTSQGSAIAIRGIIERNKEKLRLFRRLSASASAGSVYDTIAILYSSGISAEEAASVGAEGLLGDKLHDIALIYAEYTAFLKVSGRLDRNVYLRLLPGVIQSSPKIQGADVIFLGFQAFTGTVAECVKACMSTAQNTCGIFVGGAPDIYANEAPAQFEGFSRGLGGCRTITLPSDLIPEAERIRCNLFDPSSFYCEGVPTDKVHIYEAADETDELEFIAASIKRFVLDEGERYFRISVMLPDVKEARPAVARVFSQYGIPYYLDERRSLSEHNLSSFLCSYIECAAGGCAPEDVCAVCGDRLFGLSQTERDVFRNYVLRCAAYRGGVKRQPKADICDTLGFDYNAVCSARARFLSGLALLPQGSAQSSEWAQGIKKIMEFFGCEGALNELSSDMAQSYPAQAQYNLRVYQGVLAVAEETAELGLGAVYTAREYKKLLSSGLTAAEISLIPPKADAVFVGDIANTVNAGSDIVFAASLTDGVPPSGADTALLTDREITSLEALNLKISPKIAQVNKRSRETVAINLCAFKKHLYLSYPVLSGGEEKVRSEIIAYISALFKNPSGLKLAPVTRRAVEISGRGLPYYCSQPIPALKMLAGGRLNPAAASAVYEVLAENGMEERADGVLKTEQGKGRIHGGKTLFASSGSISPTLLETYFSCPYLNYARQGLKLAERQEGTMRPLDTGNFIHEVLKQFAEKEADISSDEQAAGVAEEIALTTLARPEYSSVSDGAGGKFAAERLVAEAKSVCGGAYRQLRDSNFSVRDVEKWYYLPVDGSVRAGGKVDRVDECGDLVRVIDYKTGTVDADPNKYYAGVKLQLPLYLLAASKGKRPAGAYYFPANVEFKDKEGGDFTLSGFMDADEVVVKNSDTTLKDRERSKYFDAYLNGRLLSSNLLEGDFRDFIGYAALIARRGAEEMFGGNISPSPYSGVCEYCKMGGMCGFAAGSDADVREVSGITCADIAHAVQKRRGDK</sequence>
<keyword evidence="9" id="KW-0234">DNA repair</keyword>
<dbReference type="InterPro" id="IPR011335">
    <property type="entry name" value="Restrct_endonuc-II-like"/>
</dbReference>
<dbReference type="InterPro" id="IPR038726">
    <property type="entry name" value="PDDEXK_AddAB-type"/>
</dbReference>
<dbReference type="EMBL" id="DVNE01000038">
    <property type="protein sequence ID" value="HIU61778.1"/>
    <property type="molecule type" value="Genomic_DNA"/>
</dbReference>
<dbReference type="GO" id="GO:0005524">
    <property type="term" value="F:ATP binding"/>
    <property type="evidence" value="ECO:0007669"/>
    <property type="project" value="UniProtKB-KW"/>
</dbReference>
<evidence type="ECO:0000256" key="8">
    <source>
        <dbReference type="ARBA" id="ARBA00023125"/>
    </source>
</evidence>
<dbReference type="GO" id="GO:0004527">
    <property type="term" value="F:exonuclease activity"/>
    <property type="evidence" value="ECO:0007669"/>
    <property type="project" value="UniProtKB-KW"/>
</dbReference>
<comment type="caution">
    <text evidence="12">The sequence shown here is derived from an EMBL/GenBank/DDBJ whole genome shotgun (WGS) entry which is preliminary data.</text>
</comment>